<evidence type="ECO:0000313" key="2">
    <source>
        <dbReference type="EMBL" id="OOS24074.1"/>
    </source>
</evidence>
<protein>
    <submittedName>
        <fullName evidence="2">Uncharacterized protein</fullName>
    </submittedName>
</protein>
<keyword evidence="1" id="KW-0732">Signal</keyword>
<dbReference type="STRING" id="573983.B0681_08975"/>
<comment type="caution">
    <text evidence="2">The sequence shown here is derived from an EMBL/GenBank/DDBJ whole genome shotgun (WGS) entry which is preliminary data.</text>
</comment>
<dbReference type="Proteomes" id="UP000190683">
    <property type="component" value="Unassembled WGS sequence"/>
</dbReference>
<dbReference type="SUPFAM" id="SSF56935">
    <property type="entry name" value="Porins"/>
    <property type="match status" value="1"/>
</dbReference>
<accession>A0A1T0CP29</accession>
<dbReference type="GO" id="GO:0016020">
    <property type="term" value="C:membrane"/>
    <property type="evidence" value="ECO:0007669"/>
    <property type="project" value="InterPro"/>
</dbReference>
<dbReference type="Gene3D" id="2.40.160.10">
    <property type="entry name" value="Porin"/>
    <property type="match status" value="1"/>
</dbReference>
<dbReference type="GO" id="GO:0015288">
    <property type="term" value="F:porin activity"/>
    <property type="evidence" value="ECO:0007669"/>
    <property type="project" value="InterPro"/>
</dbReference>
<gene>
    <name evidence="2" type="ORF">B0681_08975</name>
</gene>
<evidence type="ECO:0000313" key="3">
    <source>
        <dbReference type="Proteomes" id="UP000190683"/>
    </source>
</evidence>
<proteinExistence type="predicted"/>
<dbReference type="InterPro" id="IPR023614">
    <property type="entry name" value="Porin_dom_sf"/>
</dbReference>
<dbReference type="AlphaFoldDB" id="A0A1T0CP29"/>
<reference evidence="2 3" key="1">
    <citation type="submission" date="2017-02" db="EMBL/GenBank/DDBJ databases">
        <title>Draft genome sequence of Moraxella porci CCUG 54912T type strain.</title>
        <authorList>
            <person name="Salva-Serra F."/>
            <person name="Engstrom-Jakobsson H."/>
            <person name="Thorell K."/>
            <person name="Jaen-Luchoro D."/>
            <person name="Gonzales-Siles L."/>
            <person name="Karlsson R."/>
            <person name="Yazdan S."/>
            <person name="Boulund F."/>
            <person name="Johnning A."/>
            <person name="Engstrand L."/>
            <person name="Kristiansson E."/>
            <person name="Moore E."/>
        </authorList>
    </citation>
    <scope>NUCLEOTIDE SEQUENCE [LARGE SCALE GENOMIC DNA]</scope>
    <source>
        <strain evidence="2 3">CCUG 54912</strain>
    </source>
</reference>
<feature type="chain" id="PRO_5013386500" evidence="1">
    <location>
        <begin position="22"/>
        <end position="426"/>
    </location>
</feature>
<name>A0A1T0CP29_9GAMM</name>
<dbReference type="EMBL" id="MUYV01000011">
    <property type="protein sequence ID" value="OOS24074.1"/>
    <property type="molecule type" value="Genomic_DNA"/>
</dbReference>
<sequence length="426" mass="46153">MPLAVSAALVSAGLISTSASAVWLDNNLRNGLQLGISGTLSPSFTKDSGKFTYLYGDPSVYDVADNPETTDVDESYIGTMADVFADQDRRDTDERTRLSGLDSATVNFSANQMLTRDVSIYGTVGLWTMPSESARRGYSYGATITHSKIGSLGVNSNSAFATADIATSGTYNPLDTVGSAVSASYTAIPNLTLSAYHAFPESGDTRSTADAGLHSGYGLAASYTHSFAPRHNITIGAGHTKGKREVDFYGDGSTWTYGPADRYTDYWEKVFYTAPKEKEATAIGLSYQLDDWTLSVDGGKSTEEFTGEFYNRAKTDNYGVRVDYEFTPRMTAYASYGERKSKKDGVDGNQISYQDFLSAGVLGVNETLVFDEVKQKQYTVGASYDLYHNITFTGEVSGIKTKNYIAEGAFSKRDSLNYLAGVSFSF</sequence>
<evidence type="ECO:0000256" key="1">
    <source>
        <dbReference type="SAM" id="SignalP"/>
    </source>
</evidence>
<keyword evidence="3" id="KW-1185">Reference proteome</keyword>
<organism evidence="2 3">
    <name type="scientific">Moraxella porci DSM 25326</name>
    <dbReference type="NCBI Taxonomy" id="573983"/>
    <lineage>
        <taxon>Bacteria</taxon>
        <taxon>Pseudomonadati</taxon>
        <taxon>Pseudomonadota</taxon>
        <taxon>Gammaproteobacteria</taxon>
        <taxon>Moraxellales</taxon>
        <taxon>Moraxellaceae</taxon>
        <taxon>Moraxella</taxon>
    </lineage>
</organism>
<feature type="signal peptide" evidence="1">
    <location>
        <begin position="1"/>
        <end position="21"/>
    </location>
</feature>